<keyword evidence="9" id="KW-1185">Reference proteome</keyword>
<dbReference type="Pfam" id="PF00892">
    <property type="entry name" value="EamA"/>
    <property type="match status" value="2"/>
</dbReference>
<dbReference type="PANTHER" id="PTHR22911">
    <property type="entry name" value="ACYL-MALONYL CONDENSING ENZYME-RELATED"/>
    <property type="match status" value="1"/>
</dbReference>
<dbReference type="EMBL" id="JACTVA010000004">
    <property type="protein sequence ID" value="MBC9205936.1"/>
    <property type="molecule type" value="Genomic_DNA"/>
</dbReference>
<dbReference type="InterPro" id="IPR037185">
    <property type="entry name" value="EmrE-like"/>
</dbReference>
<evidence type="ECO:0000256" key="1">
    <source>
        <dbReference type="ARBA" id="ARBA00004141"/>
    </source>
</evidence>
<evidence type="ECO:0000313" key="8">
    <source>
        <dbReference type="EMBL" id="MBC9205936.1"/>
    </source>
</evidence>
<dbReference type="InterPro" id="IPR000620">
    <property type="entry name" value="EamA_dom"/>
</dbReference>
<comment type="subcellular location">
    <subcellularLocation>
        <location evidence="1">Membrane</location>
        <topology evidence="1">Multi-pass membrane protein</topology>
    </subcellularLocation>
</comment>
<feature type="domain" description="EamA" evidence="7">
    <location>
        <begin position="142"/>
        <end position="273"/>
    </location>
</feature>
<dbReference type="SUPFAM" id="SSF103481">
    <property type="entry name" value="Multidrug resistance efflux transporter EmrE"/>
    <property type="match status" value="2"/>
</dbReference>
<gene>
    <name evidence="8" type="ORF">IBL26_03735</name>
</gene>
<comment type="similarity">
    <text evidence="2">Belongs to the drug/metabolite transporter (DMT) superfamily. 10 TMS drug/metabolite exporter (DME) (TC 2.A.7.3) family.</text>
</comment>
<evidence type="ECO:0000256" key="2">
    <source>
        <dbReference type="ARBA" id="ARBA00009853"/>
    </source>
</evidence>
<feature type="transmembrane region" description="Helical" evidence="6">
    <location>
        <begin position="171"/>
        <end position="190"/>
    </location>
</feature>
<feature type="domain" description="EamA" evidence="7">
    <location>
        <begin position="3"/>
        <end position="128"/>
    </location>
</feature>
<protein>
    <submittedName>
        <fullName evidence="8">DMT family transporter</fullName>
    </submittedName>
</protein>
<keyword evidence="5 6" id="KW-0472">Membrane</keyword>
<feature type="transmembrane region" description="Helical" evidence="6">
    <location>
        <begin position="29"/>
        <end position="52"/>
    </location>
</feature>
<feature type="transmembrane region" description="Helical" evidence="6">
    <location>
        <begin position="255"/>
        <end position="274"/>
    </location>
</feature>
<feature type="transmembrane region" description="Helical" evidence="6">
    <location>
        <begin position="229"/>
        <end position="249"/>
    </location>
</feature>
<comment type="caution">
    <text evidence="8">The sequence shown here is derived from an EMBL/GenBank/DDBJ whole genome shotgun (WGS) entry which is preliminary data.</text>
</comment>
<reference evidence="8 9" key="1">
    <citation type="journal article" date="2013" name="Int. J. Syst. Evol. Microbiol.">
        <title>Roseomonas aerophila sp. nov., isolated from air.</title>
        <authorList>
            <person name="Kim S.J."/>
            <person name="Weon H.Y."/>
            <person name="Ahn J.H."/>
            <person name="Hong S.B."/>
            <person name="Seok S.J."/>
            <person name="Whang K.S."/>
            <person name="Kwon S.W."/>
        </authorList>
    </citation>
    <scope>NUCLEOTIDE SEQUENCE [LARGE SCALE GENOMIC DNA]</scope>
    <source>
        <strain evidence="8 9">NBRC 108923</strain>
    </source>
</reference>
<evidence type="ECO:0000259" key="7">
    <source>
        <dbReference type="Pfam" id="PF00892"/>
    </source>
</evidence>
<dbReference type="PANTHER" id="PTHR22911:SF6">
    <property type="entry name" value="SOLUTE CARRIER FAMILY 35 MEMBER G1"/>
    <property type="match status" value="1"/>
</dbReference>
<evidence type="ECO:0000256" key="3">
    <source>
        <dbReference type="ARBA" id="ARBA00022692"/>
    </source>
</evidence>
<proteinExistence type="inferred from homology"/>
<feature type="transmembrane region" description="Helical" evidence="6">
    <location>
        <begin position="196"/>
        <end position="217"/>
    </location>
</feature>
<name>A0ABR7RHY6_9PROT</name>
<evidence type="ECO:0000256" key="4">
    <source>
        <dbReference type="ARBA" id="ARBA00022989"/>
    </source>
</evidence>
<dbReference type="Proteomes" id="UP000626026">
    <property type="component" value="Unassembled WGS sequence"/>
</dbReference>
<organism evidence="8 9">
    <name type="scientific">Teichococcus aerophilus</name>
    <dbReference type="NCBI Taxonomy" id="1224513"/>
    <lineage>
        <taxon>Bacteria</taxon>
        <taxon>Pseudomonadati</taxon>
        <taxon>Pseudomonadota</taxon>
        <taxon>Alphaproteobacteria</taxon>
        <taxon>Acetobacterales</taxon>
        <taxon>Roseomonadaceae</taxon>
        <taxon>Roseomonas</taxon>
    </lineage>
</organism>
<sequence length="280" mass="29590">MAGAAMVFSAEALFVRWLTVRGVPVTTQLLFRACGQLLWVMPLLASGGWGLLRTQHAPMHVLRGLCSLATWALYYFSLGKLSLATATALSFTNVMATTLLAGPVLREKVGLVRWAGVMAGFAGVCVMLRPWEGAGLMAMAPIGVAAALGSSITWCGLTLTTRLLTRTESTGTILGWVGLVTSLGVLPAAIWGWQPIGLADLGLLVVFAVFSPAIIYLMTEAFRYGEASAVGPFQYLRLPVMAVTGWIIYAEAPDGMSWLGAGIILAGAALVSTAEARARR</sequence>
<accession>A0ABR7RHY6</accession>
<keyword evidence="3 6" id="KW-0812">Transmembrane</keyword>
<keyword evidence="4 6" id="KW-1133">Transmembrane helix</keyword>
<evidence type="ECO:0000256" key="5">
    <source>
        <dbReference type="ARBA" id="ARBA00023136"/>
    </source>
</evidence>
<feature type="transmembrane region" description="Helical" evidence="6">
    <location>
        <begin position="111"/>
        <end position="131"/>
    </location>
</feature>
<evidence type="ECO:0000256" key="6">
    <source>
        <dbReference type="SAM" id="Phobius"/>
    </source>
</evidence>
<feature type="transmembrane region" description="Helical" evidence="6">
    <location>
        <begin position="137"/>
        <end position="159"/>
    </location>
</feature>
<evidence type="ECO:0000313" key="9">
    <source>
        <dbReference type="Proteomes" id="UP000626026"/>
    </source>
</evidence>
<feature type="transmembrane region" description="Helical" evidence="6">
    <location>
        <begin position="83"/>
        <end position="104"/>
    </location>
</feature>